<keyword evidence="4" id="KW-0547">Nucleotide-binding</keyword>
<evidence type="ECO:0000256" key="5">
    <source>
        <dbReference type="ARBA" id="ARBA00022840"/>
    </source>
</evidence>
<accession>A0AAT9G4P4</accession>
<dbReference type="EMBL" id="AP028961">
    <property type="protein sequence ID" value="BET44657.1"/>
    <property type="molecule type" value="Genomic_DNA"/>
</dbReference>
<dbReference type="GO" id="GO:0005524">
    <property type="term" value="F:ATP binding"/>
    <property type="evidence" value="ECO:0007669"/>
    <property type="project" value="UniProtKB-KW"/>
</dbReference>
<dbReference type="AlphaFoldDB" id="A0AAT9G4P4"/>
<evidence type="ECO:0000256" key="1">
    <source>
        <dbReference type="ARBA" id="ARBA00022448"/>
    </source>
</evidence>
<keyword evidence="3" id="KW-0997">Cell inner membrane</keyword>
<keyword evidence="5 9" id="KW-0067">ATP-binding</keyword>
<evidence type="ECO:0000256" key="7">
    <source>
        <dbReference type="ARBA" id="ARBA00023136"/>
    </source>
</evidence>
<evidence type="ECO:0000313" key="9">
    <source>
        <dbReference type="EMBL" id="BET44657.1"/>
    </source>
</evidence>
<dbReference type="Pfam" id="PF00005">
    <property type="entry name" value="ABC_tran"/>
    <property type="match status" value="1"/>
</dbReference>
<reference evidence="9" key="2">
    <citation type="submission" date="2023-10" db="EMBL/GenBank/DDBJ databases">
        <authorList>
            <person name="Koga R."/>
            <person name="Fukatsu T."/>
        </authorList>
    </citation>
    <scope>NUCLEOTIDE SEQUENCE</scope>
    <source>
        <strain evidence="9">Kw-01</strain>
    </source>
</reference>
<dbReference type="InterPro" id="IPR050093">
    <property type="entry name" value="ABC_SmlMolc_Importer"/>
</dbReference>
<dbReference type="InterPro" id="IPR027417">
    <property type="entry name" value="P-loop_NTPase"/>
</dbReference>
<evidence type="ECO:0000256" key="4">
    <source>
        <dbReference type="ARBA" id="ARBA00022741"/>
    </source>
</evidence>
<dbReference type="PANTHER" id="PTHR42781">
    <property type="entry name" value="SPERMIDINE/PUTRESCINE IMPORT ATP-BINDING PROTEIN POTA"/>
    <property type="match status" value="1"/>
</dbReference>
<evidence type="ECO:0000259" key="8">
    <source>
        <dbReference type="PROSITE" id="PS50893"/>
    </source>
</evidence>
<dbReference type="InterPro" id="IPR003439">
    <property type="entry name" value="ABC_transporter-like_ATP-bd"/>
</dbReference>
<protein>
    <submittedName>
        <fullName evidence="9">Thiamine ABC transporter ATP-binding protein ThiQ</fullName>
    </submittedName>
</protein>
<organism evidence="9">
    <name type="scientific">Candidatus Aschnera chinzeii</name>
    <dbReference type="NCBI Taxonomy" id="1485666"/>
    <lineage>
        <taxon>Bacteria</taxon>
        <taxon>Pseudomonadati</taxon>
        <taxon>Pseudomonadota</taxon>
        <taxon>Gammaproteobacteria</taxon>
        <taxon>Enterobacterales</taxon>
        <taxon>Enterobacteriaceae</taxon>
        <taxon>Candidatus Aschnera</taxon>
    </lineage>
</organism>
<gene>
    <name evidence="9" type="primary">thiQ</name>
    <name evidence="9" type="ORF">ACHINZ_3290</name>
</gene>
<dbReference type="GO" id="GO:0016887">
    <property type="term" value="F:ATP hydrolysis activity"/>
    <property type="evidence" value="ECO:0007669"/>
    <property type="project" value="InterPro"/>
</dbReference>
<evidence type="ECO:0000256" key="3">
    <source>
        <dbReference type="ARBA" id="ARBA00022519"/>
    </source>
</evidence>
<feature type="domain" description="ABC transporter" evidence="8">
    <location>
        <begin position="2"/>
        <end position="230"/>
    </location>
</feature>
<dbReference type="PANTHER" id="PTHR42781:SF1">
    <property type="entry name" value="THIAMINE IMPORT ATP-BINDING PROTEIN THIQ"/>
    <property type="match status" value="1"/>
</dbReference>
<keyword evidence="1" id="KW-0813">Transport</keyword>
<dbReference type="Gene3D" id="3.40.50.300">
    <property type="entry name" value="P-loop containing nucleotide triphosphate hydrolases"/>
    <property type="match status" value="1"/>
</dbReference>
<keyword evidence="6" id="KW-1278">Translocase</keyword>
<keyword evidence="2" id="KW-1003">Cell membrane</keyword>
<evidence type="ECO:0000256" key="2">
    <source>
        <dbReference type="ARBA" id="ARBA00022475"/>
    </source>
</evidence>
<dbReference type="PROSITE" id="PS50893">
    <property type="entry name" value="ABC_TRANSPORTER_2"/>
    <property type="match status" value="1"/>
</dbReference>
<proteinExistence type="predicted"/>
<evidence type="ECO:0000256" key="6">
    <source>
        <dbReference type="ARBA" id="ARBA00022967"/>
    </source>
</evidence>
<sequence length="238" mass="27090">MIEIKNALFYCKKFIFNLNCIINKKEKIAILGHSGSGKSTLLNLLAGFIFLKKGEIWLDGSNHTNTLPCERPVSILFQENNLFPHLTVLENISLGISPNLQLNNFQTVLVHKIMKEMFLEKYMHYLPSQISGGQCQLTSLARCLIRQEPILLLDEPFASLDPVLYKDILKFVNDICDRNSLTLLLVSHNLKYISKIVSRVIVIHHGVIIYDDKIEHLLNGSSSVSHLFDISNNDIFIK</sequence>
<reference evidence="9" key="1">
    <citation type="journal article" date="2023" name="Front. Microbiol.">
        <title>Genome analysis of Candidatus Aschnera chinzeii, the bacterial endosymbiont of the blood-sucking bat fly Penicillidia jenynsii (Insecta: Diptera: Nycteribiidae).</title>
        <authorList>
            <person name="Koga R."/>
            <person name="Moriyama M."/>
            <person name="Nozaki T."/>
            <person name="Fukatsu T."/>
        </authorList>
    </citation>
    <scope>NUCLEOTIDE SEQUENCE</scope>
    <source>
        <strain evidence="9">Kw-01</strain>
    </source>
</reference>
<dbReference type="InterPro" id="IPR003593">
    <property type="entry name" value="AAA+_ATPase"/>
</dbReference>
<name>A0AAT9G4P4_9ENTR</name>
<dbReference type="SUPFAM" id="SSF52540">
    <property type="entry name" value="P-loop containing nucleoside triphosphate hydrolases"/>
    <property type="match status" value="1"/>
</dbReference>
<keyword evidence="7" id="KW-0472">Membrane</keyword>
<dbReference type="SMART" id="SM00382">
    <property type="entry name" value="AAA"/>
    <property type="match status" value="1"/>
</dbReference>